<accession>A0ABQ6LLK2</accession>
<name>A0ABQ6LLK2_9RHOB</name>
<gene>
    <name evidence="1" type="ORF">LNKW23_32930</name>
</gene>
<evidence type="ECO:0008006" key="3">
    <source>
        <dbReference type="Google" id="ProtNLM"/>
    </source>
</evidence>
<evidence type="ECO:0000313" key="1">
    <source>
        <dbReference type="EMBL" id="GMG84079.1"/>
    </source>
</evidence>
<comment type="caution">
    <text evidence="1">The sequence shown here is derived from an EMBL/GenBank/DDBJ whole genome shotgun (WGS) entry which is preliminary data.</text>
</comment>
<dbReference type="RefSeq" id="WP_285673022.1">
    <property type="nucleotide sequence ID" value="NZ_BSYI01000029.1"/>
</dbReference>
<sequence>MAKRLEKPKRFQASLTGAAHARLRALNAEYGLSNSYLLVVLLERLDDYADAARLDAAFREFIAEYGAPEKPERD</sequence>
<proteinExistence type="predicted"/>
<dbReference type="EMBL" id="BSYI01000029">
    <property type="protein sequence ID" value="GMG84079.1"/>
    <property type="molecule type" value="Genomic_DNA"/>
</dbReference>
<organism evidence="1 2">
    <name type="scientific">Paralimibaculum aggregatum</name>
    <dbReference type="NCBI Taxonomy" id="3036245"/>
    <lineage>
        <taxon>Bacteria</taxon>
        <taxon>Pseudomonadati</taxon>
        <taxon>Pseudomonadota</taxon>
        <taxon>Alphaproteobacteria</taxon>
        <taxon>Rhodobacterales</taxon>
        <taxon>Paracoccaceae</taxon>
        <taxon>Paralimibaculum</taxon>
    </lineage>
</organism>
<dbReference type="Proteomes" id="UP001239909">
    <property type="component" value="Unassembled WGS sequence"/>
</dbReference>
<evidence type="ECO:0000313" key="2">
    <source>
        <dbReference type="Proteomes" id="UP001239909"/>
    </source>
</evidence>
<reference evidence="1 2" key="1">
    <citation type="submission" date="2023-04" db="EMBL/GenBank/DDBJ databases">
        <title>Marinoamorphus aggregata gen. nov., sp. Nov., isolate from tissue of brittle star Ophioplocus japonicus.</title>
        <authorList>
            <person name="Kawano K."/>
            <person name="Sawayama S."/>
            <person name="Nakagawa S."/>
        </authorList>
    </citation>
    <scope>NUCLEOTIDE SEQUENCE [LARGE SCALE GENOMIC DNA]</scope>
    <source>
        <strain evidence="1 2">NKW23</strain>
    </source>
</reference>
<protein>
    <recommendedName>
        <fullName evidence="3">Toxin-antitoxin system HicB family antitoxin</fullName>
    </recommendedName>
</protein>
<keyword evidence="2" id="KW-1185">Reference proteome</keyword>